<organism evidence="1 2">
    <name type="scientific">Cryptolaemus montrouzieri</name>
    <dbReference type="NCBI Taxonomy" id="559131"/>
    <lineage>
        <taxon>Eukaryota</taxon>
        <taxon>Metazoa</taxon>
        <taxon>Ecdysozoa</taxon>
        <taxon>Arthropoda</taxon>
        <taxon>Hexapoda</taxon>
        <taxon>Insecta</taxon>
        <taxon>Pterygota</taxon>
        <taxon>Neoptera</taxon>
        <taxon>Endopterygota</taxon>
        <taxon>Coleoptera</taxon>
        <taxon>Polyphaga</taxon>
        <taxon>Cucujiformia</taxon>
        <taxon>Coccinelloidea</taxon>
        <taxon>Coccinellidae</taxon>
        <taxon>Scymninae</taxon>
        <taxon>Scymnini</taxon>
        <taxon>Cryptolaemus</taxon>
    </lineage>
</organism>
<evidence type="ECO:0000313" key="2">
    <source>
        <dbReference type="Proteomes" id="UP001516400"/>
    </source>
</evidence>
<protein>
    <submittedName>
        <fullName evidence="1">Uncharacterized protein</fullName>
    </submittedName>
</protein>
<sequence>MDIKIRRFVKSKLAPRQKRTDIRKLENPAGRTQIREKLQNRLKEVERSIDNESDEDIESSLEVLKKALTRTQETDIGFANNIKKQGWMSDEILTLMN</sequence>
<feature type="non-terminal residue" evidence="1">
    <location>
        <position position="97"/>
    </location>
</feature>
<name>A0ABD2MHZ7_9CUCU</name>
<dbReference type="AlphaFoldDB" id="A0ABD2MHZ7"/>
<proteinExistence type="predicted"/>
<keyword evidence="2" id="KW-1185">Reference proteome</keyword>
<dbReference type="Proteomes" id="UP001516400">
    <property type="component" value="Unassembled WGS sequence"/>
</dbReference>
<comment type="caution">
    <text evidence="1">The sequence shown here is derived from an EMBL/GenBank/DDBJ whole genome shotgun (WGS) entry which is preliminary data.</text>
</comment>
<accession>A0ABD2MHZ7</accession>
<dbReference type="EMBL" id="JABFTP020000001">
    <property type="protein sequence ID" value="KAL3266016.1"/>
    <property type="molecule type" value="Genomic_DNA"/>
</dbReference>
<reference evidence="1 2" key="1">
    <citation type="journal article" date="2021" name="BMC Biol.">
        <title>Horizontally acquired antibacterial genes associated with adaptive radiation of ladybird beetles.</title>
        <authorList>
            <person name="Li H.S."/>
            <person name="Tang X.F."/>
            <person name="Huang Y.H."/>
            <person name="Xu Z.Y."/>
            <person name="Chen M.L."/>
            <person name="Du X.Y."/>
            <person name="Qiu B.Y."/>
            <person name="Chen P.T."/>
            <person name="Zhang W."/>
            <person name="Slipinski A."/>
            <person name="Escalona H.E."/>
            <person name="Waterhouse R.M."/>
            <person name="Zwick A."/>
            <person name="Pang H."/>
        </authorList>
    </citation>
    <scope>NUCLEOTIDE SEQUENCE [LARGE SCALE GENOMIC DNA]</scope>
    <source>
        <strain evidence="1">SYSU2018</strain>
    </source>
</reference>
<evidence type="ECO:0000313" key="1">
    <source>
        <dbReference type="EMBL" id="KAL3266016.1"/>
    </source>
</evidence>
<gene>
    <name evidence="1" type="ORF">HHI36_010205</name>
</gene>